<keyword evidence="2" id="KW-0175">Coiled coil</keyword>
<evidence type="ECO:0000259" key="4">
    <source>
        <dbReference type="Pfam" id="PF01551"/>
    </source>
</evidence>
<evidence type="ECO:0000256" key="1">
    <source>
        <dbReference type="ARBA" id="ARBA00022729"/>
    </source>
</evidence>
<proteinExistence type="predicted"/>
<protein>
    <submittedName>
        <fullName evidence="6">Peptidase, M23 family</fullName>
    </submittedName>
</protein>
<dbReference type="GO" id="GO:0004222">
    <property type="term" value="F:metalloendopeptidase activity"/>
    <property type="evidence" value="ECO:0007669"/>
    <property type="project" value="TreeGrafter"/>
</dbReference>
<evidence type="ECO:0000256" key="3">
    <source>
        <dbReference type="SAM" id="SignalP"/>
    </source>
</evidence>
<dbReference type="InterPro" id="IPR050570">
    <property type="entry name" value="Cell_wall_metabolism_enzyme"/>
</dbReference>
<feature type="domain" description="Peptidoglycan hydrolase PcsB coiled-coil" evidence="5">
    <location>
        <begin position="97"/>
        <end position="170"/>
    </location>
</feature>
<feature type="signal peptide" evidence="3">
    <location>
        <begin position="1"/>
        <end position="27"/>
    </location>
</feature>
<gene>
    <name evidence="6" type="ORF">HMPREF9220_0973</name>
</gene>
<comment type="caution">
    <text evidence="6">The sequence shown here is derived from an EMBL/GenBank/DDBJ whole genome shotgun (WGS) entry which is preliminary data.</text>
</comment>
<feature type="chain" id="PRO_5005673678" evidence="3">
    <location>
        <begin position="28"/>
        <end position="382"/>
    </location>
</feature>
<evidence type="ECO:0000313" key="6">
    <source>
        <dbReference type="EMBL" id="EFR42816.1"/>
    </source>
</evidence>
<evidence type="ECO:0000259" key="5">
    <source>
        <dbReference type="Pfam" id="PF24568"/>
    </source>
</evidence>
<dbReference type="Proteomes" id="UP000004594">
    <property type="component" value="Unassembled WGS sequence"/>
</dbReference>
<name>E4L8Q3_9FIRM</name>
<dbReference type="InterPro" id="IPR016047">
    <property type="entry name" value="M23ase_b-sheet_dom"/>
</dbReference>
<dbReference type="Gene3D" id="2.70.70.10">
    <property type="entry name" value="Glucose Permease (Domain IIA)"/>
    <property type="match status" value="1"/>
</dbReference>
<feature type="coiled-coil region" evidence="2">
    <location>
        <begin position="27"/>
        <end position="110"/>
    </location>
</feature>
<dbReference type="EMBL" id="AENT01000016">
    <property type="protein sequence ID" value="EFR42816.1"/>
    <property type="molecule type" value="Genomic_DNA"/>
</dbReference>
<keyword evidence="1 3" id="KW-0732">Signal</keyword>
<reference evidence="6 7" key="1">
    <citation type="submission" date="2010-11" db="EMBL/GenBank/DDBJ databases">
        <authorList>
            <person name="Durkin A.S."/>
            <person name="Madupu R."/>
            <person name="Torralba M."/>
            <person name="Gillis M."/>
            <person name="Methe B."/>
            <person name="Sutton G."/>
            <person name="Nelson K.E."/>
        </authorList>
    </citation>
    <scope>NUCLEOTIDE SEQUENCE [LARGE SCALE GENOMIC DNA]</scope>
    <source>
        <strain evidence="6 7">UPII 345-E</strain>
    </source>
</reference>
<dbReference type="CDD" id="cd12797">
    <property type="entry name" value="M23_peptidase"/>
    <property type="match status" value="1"/>
</dbReference>
<dbReference type="Pfam" id="PF01551">
    <property type="entry name" value="Peptidase_M23"/>
    <property type="match status" value="1"/>
</dbReference>
<feature type="coiled-coil region" evidence="2">
    <location>
        <begin position="157"/>
        <end position="236"/>
    </location>
</feature>
<dbReference type="InterPro" id="IPR057309">
    <property type="entry name" value="PcsB_CC"/>
</dbReference>
<dbReference type="InterPro" id="IPR011055">
    <property type="entry name" value="Dup_hybrid_motif"/>
</dbReference>
<dbReference type="eggNOG" id="COG4942">
    <property type="taxonomic scope" value="Bacteria"/>
</dbReference>
<dbReference type="Pfam" id="PF24568">
    <property type="entry name" value="CC_PcsB"/>
    <property type="match status" value="1"/>
</dbReference>
<dbReference type="PANTHER" id="PTHR21666:SF289">
    <property type="entry name" value="L-ALA--D-GLU ENDOPEPTIDASE"/>
    <property type="match status" value="1"/>
</dbReference>
<dbReference type="PANTHER" id="PTHR21666">
    <property type="entry name" value="PEPTIDASE-RELATED"/>
    <property type="match status" value="1"/>
</dbReference>
<accession>E4L8Q3</accession>
<sequence length="382" mass="42423">MNKRKKILIAVLIGSLTFSSSMYSVFADDLENELSTIQSQIDESRSTQASWQSIIEEVSTKLRAIQAELDSATQKLKDIEKQKNQINEQIKQTENEIQKAQNELVKRQNILNKRVRAIYMNGQLSYLEVIVGSKNFSDFANRVELLKRIIRADFNLIKDIQQQKAGIEAKKFELELKHNELEKLAQEAKKTTDEIAKKKSEQQDVLNEAKTHKDAAQQLENDLLARSEQVREMINERVRQRQTQSQQSGGSYTQGTGALSWPCNGPITSPFGYRVHPIFGTTIYHSGIDIGVDYGTPIHAADSGTVIYAGWIDGYGNTVIIDHGNNITTLYGHNSSLAVSDGQSVSKGTVIAYAGSTGNSTGPHCHFEVQVGGSAVDPMGYL</sequence>
<dbReference type="OrthoDB" id="9809488at2"/>
<dbReference type="SUPFAM" id="SSF51261">
    <property type="entry name" value="Duplicated hybrid motif"/>
    <property type="match status" value="1"/>
</dbReference>
<evidence type="ECO:0000256" key="2">
    <source>
        <dbReference type="SAM" id="Coils"/>
    </source>
</evidence>
<dbReference type="Gene3D" id="6.10.250.3150">
    <property type="match status" value="1"/>
</dbReference>
<organism evidence="6 7">
    <name type="scientific">Dialister micraerophilus UPII 345-E</name>
    <dbReference type="NCBI Taxonomy" id="910314"/>
    <lineage>
        <taxon>Bacteria</taxon>
        <taxon>Bacillati</taxon>
        <taxon>Bacillota</taxon>
        <taxon>Negativicutes</taxon>
        <taxon>Veillonellales</taxon>
        <taxon>Veillonellaceae</taxon>
        <taxon>Dialister</taxon>
    </lineage>
</organism>
<feature type="domain" description="M23ase beta-sheet core" evidence="4">
    <location>
        <begin position="284"/>
        <end position="378"/>
    </location>
</feature>
<dbReference type="RefSeq" id="WP_007554577.1">
    <property type="nucleotide sequence ID" value="NZ_AENT01000016.1"/>
</dbReference>
<dbReference type="AlphaFoldDB" id="E4L8Q3"/>
<evidence type="ECO:0000313" key="7">
    <source>
        <dbReference type="Proteomes" id="UP000004594"/>
    </source>
</evidence>